<keyword evidence="11" id="KW-0963">Cytoplasm</keyword>
<feature type="binding site" evidence="11">
    <location>
        <position position="10"/>
    </location>
    <ligand>
        <name>[4Fe-4S] cluster</name>
        <dbReference type="ChEBI" id="CHEBI:49883"/>
    </ligand>
</feature>
<evidence type="ECO:0000256" key="3">
    <source>
        <dbReference type="ARBA" id="ARBA00022485"/>
    </source>
</evidence>
<evidence type="ECO:0000256" key="10">
    <source>
        <dbReference type="ARBA" id="ARBA00023163"/>
    </source>
</evidence>
<evidence type="ECO:0000313" key="14">
    <source>
        <dbReference type="Proteomes" id="UP000540423"/>
    </source>
</evidence>
<dbReference type="GO" id="GO:0045454">
    <property type="term" value="P:cell redox homeostasis"/>
    <property type="evidence" value="ECO:0007669"/>
    <property type="project" value="TreeGrafter"/>
</dbReference>
<feature type="binding site" evidence="11">
    <location>
        <position position="38"/>
    </location>
    <ligand>
        <name>[4Fe-4S] cluster</name>
        <dbReference type="ChEBI" id="CHEBI:49883"/>
    </ligand>
</feature>
<dbReference type="GO" id="GO:0003677">
    <property type="term" value="F:DNA binding"/>
    <property type="evidence" value="ECO:0007669"/>
    <property type="project" value="UniProtKB-UniRule"/>
</dbReference>
<evidence type="ECO:0000256" key="11">
    <source>
        <dbReference type="HAMAP-Rule" id="MF_01479"/>
    </source>
</evidence>
<comment type="cofactor">
    <cofactor evidence="11">
        <name>[4Fe-4S] cluster</name>
        <dbReference type="ChEBI" id="CHEBI:49883"/>
    </cofactor>
    <text evidence="11">Binds 1 [4Fe-4S] cluster per subunit. Following nitrosylation of the [4Fe-4S] cluster binds 1 [4Fe-8(NO)] cluster per subunit.</text>
</comment>
<evidence type="ECO:0000259" key="12">
    <source>
        <dbReference type="PROSITE" id="PS51674"/>
    </source>
</evidence>
<reference evidence="13 14" key="1">
    <citation type="submission" date="2020-08" db="EMBL/GenBank/DDBJ databases">
        <title>Genomic Encyclopedia of Type Strains, Phase IV (KMG-IV): sequencing the most valuable type-strain genomes for metagenomic binning, comparative biology and taxonomic classification.</title>
        <authorList>
            <person name="Goeker M."/>
        </authorList>
    </citation>
    <scope>NUCLEOTIDE SEQUENCE [LARGE SCALE GENOMIC DNA]</scope>
    <source>
        <strain evidence="13 14">DSM 40141</strain>
    </source>
</reference>
<evidence type="ECO:0000256" key="5">
    <source>
        <dbReference type="ARBA" id="ARBA00023004"/>
    </source>
</evidence>
<feature type="binding site" evidence="11">
    <location>
        <position position="41"/>
    </location>
    <ligand>
        <name>[4Fe-4S] cluster</name>
        <dbReference type="ChEBI" id="CHEBI:49883"/>
    </ligand>
</feature>
<keyword evidence="14" id="KW-1185">Reference proteome</keyword>
<comment type="PTM">
    <text evidence="11">Upon Fe-S cluster removal intramolecular disulfide bonds are formed.</text>
</comment>
<sequence length="90" mass="10006">MERWTEQAACAEEDPELFFPVSSQGPGAAQTQRAKEVCARCPVQATCLRWALDTDQVSGIWGGTGEKERAAIRRREVSRARTRLLSSPSR</sequence>
<comment type="similarity">
    <text evidence="2 11">Belongs to the WhiB family.</text>
</comment>
<evidence type="ECO:0000256" key="9">
    <source>
        <dbReference type="ARBA" id="ARBA00023157"/>
    </source>
</evidence>
<comment type="PTM">
    <text evidence="11">The Fe-S cluster can be nitrosylated by nitric oxide (NO).</text>
</comment>
<dbReference type="GO" id="GO:0045892">
    <property type="term" value="P:negative regulation of DNA-templated transcription"/>
    <property type="evidence" value="ECO:0007669"/>
    <property type="project" value="TreeGrafter"/>
</dbReference>
<keyword evidence="10 11" id="KW-0804">Transcription</keyword>
<keyword evidence="9 11" id="KW-1015">Disulfide bond</keyword>
<keyword evidence="5 11" id="KW-0408">Iron</keyword>
<evidence type="ECO:0000256" key="7">
    <source>
        <dbReference type="ARBA" id="ARBA00023015"/>
    </source>
</evidence>
<evidence type="ECO:0000256" key="4">
    <source>
        <dbReference type="ARBA" id="ARBA00022723"/>
    </source>
</evidence>
<dbReference type="GO" id="GO:0005737">
    <property type="term" value="C:cytoplasm"/>
    <property type="evidence" value="ECO:0007669"/>
    <property type="project" value="UniProtKB-SubCell"/>
</dbReference>
<feature type="binding site" evidence="11">
    <location>
        <position position="47"/>
    </location>
    <ligand>
        <name>[4Fe-4S] cluster</name>
        <dbReference type="ChEBI" id="CHEBI:49883"/>
    </ligand>
</feature>
<comment type="caution">
    <text evidence="13">The sequence shown here is derived from an EMBL/GenBank/DDBJ whole genome shotgun (WGS) entry which is preliminary data.</text>
</comment>
<protein>
    <recommendedName>
        <fullName evidence="11">Transcriptional regulator WhiB</fullName>
    </recommendedName>
</protein>
<dbReference type="GO" id="GO:0035731">
    <property type="term" value="F:dinitrosyl-iron complex binding"/>
    <property type="evidence" value="ECO:0007669"/>
    <property type="project" value="UniProtKB-UniRule"/>
</dbReference>
<comment type="subcellular location">
    <subcellularLocation>
        <location evidence="1 11">Cytoplasm</location>
    </subcellularLocation>
</comment>
<evidence type="ECO:0000256" key="6">
    <source>
        <dbReference type="ARBA" id="ARBA00023014"/>
    </source>
</evidence>
<dbReference type="PROSITE" id="PS51674">
    <property type="entry name" value="4FE4S_WBL"/>
    <property type="match status" value="1"/>
</dbReference>
<keyword evidence="7 11" id="KW-0805">Transcription regulation</keyword>
<proteinExistence type="inferred from homology"/>
<keyword evidence="6 11" id="KW-0411">Iron-sulfur</keyword>
<dbReference type="InterPro" id="IPR003482">
    <property type="entry name" value="Whib"/>
</dbReference>
<dbReference type="InterPro" id="IPR034768">
    <property type="entry name" value="4FE4S_WBL"/>
</dbReference>
<accession>A0A7X0HI52</accession>
<organism evidence="13 14">
    <name type="scientific">Streptomyces candidus</name>
    <dbReference type="NCBI Taxonomy" id="67283"/>
    <lineage>
        <taxon>Bacteria</taxon>
        <taxon>Bacillati</taxon>
        <taxon>Actinomycetota</taxon>
        <taxon>Actinomycetes</taxon>
        <taxon>Kitasatosporales</taxon>
        <taxon>Streptomycetaceae</taxon>
        <taxon>Streptomyces</taxon>
    </lineage>
</organism>
<evidence type="ECO:0000256" key="2">
    <source>
        <dbReference type="ARBA" id="ARBA00006597"/>
    </source>
</evidence>
<dbReference type="Proteomes" id="UP000540423">
    <property type="component" value="Unassembled WGS sequence"/>
</dbReference>
<keyword evidence="8 11" id="KW-0238">DNA-binding</keyword>
<evidence type="ECO:0000256" key="1">
    <source>
        <dbReference type="ARBA" id="ARBA00004496"/>
    </source>
</evidence>
<dbReference type="GO" id="GO:0046872">
    <property type="term" value="F:metal ion binding"/>
    <property type="evidence" value="ECO:0007669"/>
    <property type="project" value="UniProtKB-KW"/>
</dbReference>
<feature type="domain" description="4Fe-4S Wbl-type" evidence="12">
    <location>
        <begin position="9"/>
        <end position="71"/>
    </location>
</feature>
<dbReference type="GO" id="GO:0051539">
    <property type="term" value="F:4 iron, 4 sulfur cluster binding"/>
    <property type="evidence" value="ECO:0007669"/>
    <property type="project" value="UniProtKB-UniRule"/>
</dbReference>
<name>A0A7X0HI52_9ACTN</name>
<keyword evidence="4 11" id="KW-0479">Metal-binding</keyword>
<dbReference type="PANTHER" id="PTHR38839:SF6">
    <property type="entry name" value="TRANSCRIPTIONAL REGULATOR WHIB1"/>
    <property type="match status" value="1"/>
</dbReference>
<dbReference type="AlphaFoldDB" id="A0A7X0HI52"/>
<dbReference type="HAMAP" id="MF_01479">
    <property type="entry name" value="WhiB"/>
    <property type="match status" value="1"/>
</dbReference>
<gene>
    <name evidence="11" type="primary">whiB</name>
    <name evidence="13" type="ORF">HNQ79_003250</name>
</gene>
<evidence type="ECO:0000256" key="8">
    <source>
        <dbReference type="ARBA" id="ARBA00023125"/>
    </source>
</evidence>
<dbReference type="GO" id="GO:0047134">
    <property type="term" value="F:protein-disulfide reductase [NAD(P)H] activity"/>
    <property type="evidence" value="ECO:0007669"/>
    <property type="project" value="TreeGrafter"/>
</dbReference>
<dbReference type="Pfam" id="PF02467">
    <property type="entry name" value="Whib"/>
    <property type="match status" value="1"/>
</dbReference>
<evidence type="ECO:0000313" key="13">
    <source>
        <dbReference type="EMBL" id="MBB6436777.1"/>
    </source>
</evidence>
<dbReference type="RefSeq" id="WP_185031527.1">
    <property type="nucleotide sequence ID" value="NZ_BNBN01000010.1"/>
</dbReference>
<dbReference type="PANTHER" id="PTHR38839">
    <property type="entry name" value="TRANSCRIPTIONAL REGULATOR WHID-RELATED"/>
    <property type="match status" value="1"/>
</dbReference>
<comment type="function">
    <text evidence="11">Acts as a transcriptional regulator. Probably redox-responsive. The apo- but not holo-form probably binds DNA.</text>
</comment>
<dbReference type="EMBL" id="JACHEM010000007">
    <property type="protein sequence ID" value="MBB6436777.1"/>
    <property type="molecule type" value="Genomic_DNA"/>
</dbReference>
<keyword evidence="3 11" id="KW-0004">4Fe-4S</keyword>